<proteinExistence type="predicted"/>
<sequence>MHSGNTTFPPHGRGPRDGGQAREWLDLSREGREEGAHKPKKGRAPLTGQSRLLLTVHGLFAAANALSGTFVNVYLWKARHDFALIGWFTLVHHVMMALTFWTAGKWVKEHNKMNCLRAGVAVAAVFYTLVLWFGERSADYFLVLGIVQGVSSGFFWLAFNVVYFEVTGPNNRDRFNGWAGLLGSGAGMLAPWISGLLIVRLRAETGYRLIFSISVAVFVLGVIVSFFLKKRKSLGMYDWRLPWTCLKQDGAWRTVGLALAAQGMREGVFGFMIALLVYVHTGNEAKLGNFSLITSAVALLSFMAAGRLLKPKHRRIAMLVGAVMLVLMIVPFFWKVNFFTLLVFGIGVGIFFPLYGIPMTSTVFDLIGGDPESAKRREEYIVLRELALNAGRIVGTALFIAAVSLTRSPAAMNWLLLAIGSSPLAAWYFMRKVHAV</sequence>
<dbReference type="PANTHER" id="PTHR23526">
    <property type="entry name" value="INTEGRAL MEMBRANE TRANSPORT PROTEIN-RELATED"/>
    <property type="match status" value="1"/>
</dbReference>
<gene>
    <name evidence="4" type="ORF">O9H85_29080</name>
</gene>
<evidence type="ECO:0000313" key="5">
    <source>
        <dbReference type="Proteomes" id="UP001527882"/>
    </source>
</evidence>
<dbReference type="EMBL" id="JAQAGZ010000023">
    <property type="protein sequence ID" value="MCZ8516374.1"/>
    <property type="molecule type" value="Genomic_DNA"/>
</dbReference>
<accession>A0ABT4QHN6</accession>
<feature type="transmembrane region" description="Helical" evidence="3">
    <location>
        <begin position="316"/>
        <end position="334"/>
    </location>
</feature>
<feature type="transmembrane region" description="Helical" evidence="3">
    <location>
        <begin position="340"/>
        <end position="366"/>
    </location>
</feature>
<protein>
    <submittedName>
        <fullName evidence="4">MFS transporter</fullName>
    </submittedName>
</protein>
<keyword evidence="3" id="KW-1133">Transmembrane helix</keyword>
<feature type="transmembrane region" description="Helical" evidence="3">
    <location>
        <begin position="52"/>
        <end position="76"/>
    </location>
</feature>
<dbReference type="InterPro" id="IPR011701">
    <property type="entry name" value="MFS"/>
</dbReference>
<feature type="transmembrane region" description="Helical" evidence="3">
    <location>
        <begin position="257"/>
        <end position="278"/>
    </location>
</feature>
<comment type="caution">
    <text evidence="4">The sequence shown here is derived from an EMBL/GenBank/DDBJ whole genome shotgun (WGS) entry which is preliminary data.</text>
</comment>
<dbReference type="InterPro" id="IPR036259">
    <property type="entry name" value="MFS_trans_sf"/>
</dbReference>
<organism evidence="4 5">
    <name type="scientific">Paenibacillus gyeongsangnamensis</name>
    <dbReference type="NCBI Taxonomy" id="3388067"/>
    <lineage>
        <taxon>Bacteria</taxon>
        <taxon>Bacillati</taxon>
        <taxon>Bacillota</taxon>
        <taxon>Bacilli</taxon>
        <taxon>Bacillales</taxon>
        <taxon>Paenibacillaceae</taxon>
        <taxon>Paenibacillus</taxon>
    </lineage>
</organism>
<comment type="subcellular location">
    <subcellularLocation>
        <location evidence="1">Cell membrane</location>
        <topology evidence="1">Multi-pass membrane protein</topology>
    </subcellularLocation>
</comment>
<keyword evidence="3" id="KW-0472">Membrane</keyword>
<feature type="region of interest" description="Disordered" evidence="2">
    <location>
        <begin position="1"/>
        <end position="21"/>
    </location>
</feature>
<feature type="transmembrane region" description="Helical" evidence="3">
    <location>
        <begin position="140"/>
        <end position="163"/>
    </location>
</feature>
<name>A0ABT4QHN6_9BACL</name>
<dbReference type="SUPFAM" id="SSF103473">
    <property type="entry name" value="MFS general substrate transporter"/>
    <property type="match status" value="1"/>
</dbReference>
<dbReference type="CDD" id="cd06174">
    <property type="entry name" value="MFS"/>
    <property type="match status" value="1"/>
</dbReference>
<evidence type="ECO:0000256" key="2">
    <source>
        <dbReference type="SAM" id="MobiDB-lite"/>
    </source>
</evidence>
<dbReference type="PANTHER" id="PTHR23526:SF2">
    <property type="entry name" value="MAJOR FACILITATOR SUPERFAMILY (MFS) PROFILE DOMAIN-CONTAINING PROTEIN"/>
    <property type="match status" value="1"/>
</dbReference>
<keyword evidence="5" id="KW-1185">Reference proteome</keyword>
<dbReference type="Proteomes" id="UP001527882">
    <property type="component" value="Unassembled WGS sequence"/>
</dbReference>
<evidence type="ECO:0000313" key="4">
    <source>
        <dbReference type="EMBL" id="MCZ8516374.1"/>
    </source>
</evidence>
<evidence type="ECO:0000256" key="1">
    <source>
        <dbReference type="ARBA" id="ARBA00004651"/>
    </source>
</evidence>
<feature type="transmembrane region" description="Helical" evidence="3">
    <location>
        <begin position="82"/>
        <end position="103"/>
    </location>
</feature>
<feature type="transmembrane region" description="Helical" evidence="3">
    <location>
        <begin position="205"/>
        <end position="228"/>
    </location>
</feature>
<reference evidence="4 5" key="1">
    <citation type="submission" date="2022-12" db="EMBL/GenBank/DDBJ databases">
        <title>Draft genome sequence of Paenibacillus sp. dW9.</title>
        <authorList>
            <person name="Choi E.-W."/>
            <person name="Kim D.-U."/>
        </authorList>
    </citation>
    <scope>NUCLEOTIDE SEQUENCE [LARGE SCALE GENOMIC DNA]</scope>
    <source>
        <strain evidence="5">dW9</strain>
    </source>
</reference>
<dbReference type="Gene3D" id="1.20.1250.20">
    <property type="entry name" value="MFS general substrate transporter like domains"/>
    <property type="match status" value="1"/>
</dbReference>
<dbReference type="RefSeq" id="WP_269884905.1">
    <property type="nucleotide sequence ID" value="NZ_JAQAGZ010000023.1"/>
</dbReference>
<feature type="transmembrane region" description="Helical" evidence="3">
    <location>
        <begin position="115"/>
        <end position="134"/>
    </location>
</feature>
<keyword evidence="3" id="KW-0812">Transmembrane</keyword>
<feature type="transmembrane region" description="Helical" evidence="3">
    <location>
        <begin position="290"/>
        <end position="309"/>
    </location>
</feature>
<dbReference type="Pfam" id="PF07690">
    <property type="entry name" value="MFS_1"/>
    <property type="match status" value="1"/>
</dbReference>
<evidence type="ECO:0000256" key="3">
    <source>
        <dbReference type="SAM" id="Phobius"/>
    </source>
</evidence>
<feature type="transmembrane region" description="Helical" evidence="3">
    <location>
        <begin position="175"/>
        <end position="199"/>
    </location>
</feature>
<feature type="transmembrane region" description="Helical" evidence="3">
    <location>
        <begin position="411"/>
        <end position="430"/>
    </location>
</feature>
<dbReference type="InterPro" id="IPR052528">
    <property type="entry name" value="Sugar_transport-like"/>
</dbReference>